<evidence type="ECO:0000256" key="6">
    <source>
        <dbReference type="ARBA" id="ARBA00023237"/>
    </source>
</evidence>
<comment type="caution">
    <text evidence="10">The sequence shown here is derived from an EMBL/GenBank/DDBJ whole genome shotgun (WGS) entry which is preliminary data.</text>
</comment>
<dbReference type="Gene3D" id="2.170.130.10">
    <property type="entry name" value="TonB-dependent receptor, plug domain"/>
    <property type="match status" value="1"/>
</dbReference>
<dbReference type="InterPro" id="IPR037066">
    <property type="entry name" value="Plug_dom_sf"/>
</dbReference>
<feature type="signal peptide" evidence="8">
    <location>
        <begin position="1"/>
        <end position="41"/>
    </location>
</feature>
<evidence type="ECO:0000256" key="5">
    <source>
        <dbReference type="ARBA" id="ARBA00023136"/>
    </source>
</evidence>
<dbReference type="SUPFAM" id="SSF56935">
    <property type="entry name" value="Porins"/>
    <property type="match status" value="1"/>
</dbReference>
<proteinExistence type="inferred from homology"/>
<keyword evidence="5 7" id="KW-0472">Membrane</keyword>
<keyword evidence="3 7" id="KW-1134">Transmembrane beta strand</keyword>
<comment type="subcellular location">
    <subcellularLocation>
        <location evidence="1 7">Cell outer membrane</location>
        <topology evidence="1 7">Multi-pass membrane protein</topology>
    </subcellularLocation>
</comment>
<reference evidence="10 11" key="1">
    <citation type="submission" date="2018-03" db="EMBL/GenBank/DDBJ databases">
        <title>Genomic Encyclopedia of Archaeal and Bacterial Type Strains, Phase II (KMG-II): from individual species to whole genera.</title>
        <authorList>
            <person name="Goeker M."/>
        </authorList>
    </citation>
    <scope>NUCLEOTIDE SEQUENCE [LARGE SCALE GENOMIC DNA]</scope>
    <source>
        <strain evidence="10 11">DSM 24859</strain>
    </source>
</reference>
<evidence type="ECO:0000256" key="3">
    <source>
        <dbReference type="ARBA" id="ARBA00022452"/>
    </source>
</evidence>
<dbReference type="Pfam" id="PF07715">
    <property type="entry name" value="Plug"/>
    <property type="match status" value="1"/>
</dbReference>
<dbReference type="AlphaFoldDB" id="A0A2P8HP57"/>
<evidence type="ECO:0000259" key="9">
    <source>
        <dbReference type="Pfam" id="PF07715"/>
    </source>
</evidence>
<evidence type="ECO:0000256" key="4">
    <source>
        <dbReference type="ARBA" id="ARBA00022692"/>
    </source>
</evidence>
<dbReference type="NCBIfam" id="TIGR04056">
    <property type="entry name" value="OMP_RagA_SusC"/>
    <property type="match status" value="1"/>
</dbReference>
<dbReference type="Gene3D" id="2.60.40.1120">
    <property type="entry name" value="Carboxypeptidase-like, regulatory domain"/>
    <property type="match status" value="1"/>
</dbReference>
<dbReference type="SUPFAM" id="SSF49464">
    <property type="entry name" value="Carboxypeptidase regulatory domain-like"/>
    <property type="match status" value="1"/>
</dbReference>
<keyword evidence="6 7" id="KW-0998">Cell outer membrane</keyword>
<dbReference type="EMBL" id="PYAW01000002">
    <property type="protein sequence ID" value="PSL47999.1"/>
    <property type="molecule type" value="Genomic_DNA"/>
</dbReference>
<dbReference type="RefSeq" id="WP_106528413.1">
    <property type="nucleotide sequence ID" value="NZ_PYAW01000002.1"/>
</dbReference>
<dbReference type="Gene3D" id="2.40.170.20">
    <property type="entry name" value="TonB-dependent receptor, beta-barrel domain"/>
    <property type="match status" value="1"/>
</dbReference>
<feature type="domain" description="TonB-dependent receptor plug" evidence="9">
    <location>
        <begin position="230"/>
        <end position="351"/>
    </location>
</feature>
<keyword evidence="11" id="KW-1185">Reference proteome</keyword>
<dbReference type="GO" id="GO:0009279">
    <property type="term" value="C:cell outer membrane"/>
    <property type="evidence" value="ECO:0007669"/>
    <property type="project" value="UniProtKB-SubCell"/>
</dbReference>
<evidence type="ECO:0000256" key="2">
    <source>
        <dbReference type="ARBA" id="ARBA00022448"/>
    </source>
</evidence>
<sequence>MQTSLCIRRYFDRRTLTKTLLFMKCTAIMLLAACLQVSAHAYSQKVTLSEKNASLGKIFRGIKKQTGYAFFFDELSMKEATRVTIEVKDETLEKALDMCFKDQPFTYAIVGSTVVVKEKDKIYKENLTNSISVRKEITGVITDRTDNKPLAGVSIKIKGTNKGTTTNVNGEFTINANPGDVLEISFIGFQKQEIKIGESNKLSIALEASTSGLGEVVVTALGIAKQDKNLGYALTTVKGEELTRTNTVNPITALQGKVAGVNVSVMTAAGVQTSPFIQIRGAKVLGTPGNNVNQPIFVVDGNVLSNNVSDADNADAGSQLKNLNPDDYESITVLKGAAATSIYGSRGINGAIVITTKRAKAGQGFQVEVNSTYQTQRIYKAPMDYQNVYGQGDYFEREGNFRPDGTQTKTDASWGPVMDGSMHPAAYNPKRMLPYSPQPNNWKTFYQNANYVNNNVAISSATEKFNYRLSYSNNYTNGLLPNNAMKRNSLDLKVGAKLNNVFSTDFGISYANTVAKNFFSQGRYYYSGGQNLAFNSYYLPRNIDFADWHNTYRAADNTPDFADTYANLGAAVNAFSRFDKNNYYRHENSFLGYLQLKAQVNPWLDFSARGNINFYKIRTEEKDYGNGTNNVGGYYASGGTYSGDYTLLFMAHATKEVMNKDLNIDLRLYNEDYGDMMGENYGASINGQLSVPNRFFLGNSSMNIQNQYYYGYNSIPGPKYPSQLTIGVGGILNLNYKQFLNLEITGRNDWRSTLTYPVAAVGAKNNYSIFYPSVNLSYSFYDQFQKCMPGWLSSGRLRASWANVGNSGIAGPYQTGVGYSPATIFNQNGASVGTATQYNANIKPNLDLKAQISRTIELGTNFSLFKDLINVDFAWYKTNTFHQLISLDGVPETGYSQVFFNAGNIQNKGLELLVNVSPIRGKDWGLDFAINMAHNKSKIIEFGNGIKDWNLSGNYEGVSVHAYEGGDFGVLTTNIGDAAASTKNDPKTGWPLITFGNRFTNAAGQYDLANYNLTLLPAGSENPRKGKVEPDLTGGISATLRYKNFSLFTQVDGRFGGYVYSESYAYAMGQGTPLQTLQFRDQAHGGVARTDPNWDGGKPIYDGVIPKAVFDEGQMSPLQPTVSIAGMTFQEAYDKKLVEPFKASLYYNTFYGWETNLNNNESISKNSWVMLREITLGYRLPVAIINRIHLKGARLTLTARNIGYMYRTLTGGQNPESIQSNDPFRPFITGGVPFSRNYAASIHITL</sequence>
<dbReference type="InterPro" id="IPR039426">
    <property type="entry name" value="TonB-dep_rcpt-like"/>
</dbReference>
<dbReference type="InterPro" id="IPR012910">
    <property type="entry name" value="Plug_dom"/>
</dbReference>
<dbReference type="PROSITE" id="PS52016">
    <property type="entry name" value="TONB_DEPENDENT_REC_3"/>
    <property type="match status" value="1"/>
</dbReference>
<dbReference type="InterPro" id="IPR023997">
    <property type="entry name" value="TonB-dep_OMP_SusC/RagA_CS"/>
</dbReference>
<feature type="chain" id="PRO_5015140737" evidence="8">
    <location>
        <begin position="42"/>
        <end position="1246"/>
    </location>
</feature>
<evidence type="ECO:0000256" key="1">
    <source>
        <dbReference type="ARBA" id="ARBA00004571"/>
    </source>
</evidence>
<dbReference type="NCBIfam" id="TIGR04057">
    <property type="entry name" value="SusC_RagA_signa"/>
    <property type="match status" value="1"/>
</dbReference>
<comment type="similarity">
    <text evidence="7">Belongs to the TonB-dependent receptor family.</text>
</comment>
<keyword evidence="2 7" id="KW-0813">Transport</keyword>
<evidence type="ECO:0000256" key="8">
    <source>
        <dbReference type="SAM" id="SignalP"/>
    </source>
</evidence>
<keyword evidence="4 7" id="KW-0812">Transmembrane</keyword>
<gene>
    <name evidence="10" type="ORF">CLV51_102859</name>
</gene>
<keyword evidence="8" id="KW-0732">Signal</keyword>
<dbReference type="InterPro" id="IPR036942">
    <property type="entry name" value="Beta-barrel_TonB_sf"/>
</dbReference>
<name>A0A2P8HP57_CHINA</name>
<evidence type="ECO:0000313" key="11">
    <source>
        <dbReference type="Proteomes" id="UP000240971"/>
    </source>
</evidence>
<evidence type="ECO:0000313" key="10">
    <source>
        <dbReference type="EMBL" id="PSL47999.1"/>
    </source>
</evidence>
<accession>A0A2P8HP57</accession>
<dbReference type="Proteomes" id="UP000240971">
    <property type="component" value="Unassembled WGS sequence"/>
</dbReference>
<organism evidence="10 11">
    <name type="scientific">Chitinophaga niastensis</name>
    <dbReference type="NCBI Taxonomy" id="536980"/>
    <lineage>
        <taxon>Bacteria</taxon>
        <taxon>Pseudomonadati</taxon>
        <taxon>Bacteroidota</taxon>
        <taxon>Chitinophagia</taxon>
        <taxon>Chitinophagales</taxon>
        <taxon>Chitinophagaceae</taxon>
        <taxon>Chitinophaga</taxon>
    </lineage>
</organism>
<evidence type="ECO:0000256" key="7">
    <source>
        <dbReference type="PROSITE-ProRule" id="PRU01360"/>
    </source>
</evidence>
<dbReference type="InterPro" id="IPR023996">
    <property type="entry name" value="TonB-dep_OMP_SusC/RagA"/>
</dbReference>
<dbReference type="OrthoDB" id="9768177at2"/>
<keyword evidence="10" id="KW-0675">Receptor</keyword>
<dbReference type="InterPro" id="IPR008969">
    <property type="entry name" value="CarboxyPept-like_regulatory"/>
</dbReference>
<dbReference type="Pfam" id="PF13715">
    <property type="entry name" value="CarbopepD_reg_2"/>
    <property type="match status" value="1"/>
</dbReference>
<protein>
    <submittedName>
        <fullName evidence="10">Iron complex outermembrane receptor protein</fullName>
    </submittedName>
</protein>